<keyword evidence="2" id="KW-0472">Membrane</keyword>
<feature type="region of interest" description="Disordered" evidence="1">
    <location>
        <begin position="868"/>
        <end position="963"/>
    </location>
</feature>
<feature type="compositionally biased region" description="Basic and acidic residues" evidence="1">
    <location>
        <begin position="160"/>
        <end position="170"/>
    </location>
</feature>
<keyword evidence="2" id="KW-0812">Transmembrane</keyword>
<feature type="region of interest" description="Disordered" evidence="1">
    <location>
        <begin position="146"/>
        <end position="332"/>
    </location>
</feature>
<feature type="compositionally biased region" description="Polar residues" evidence="1">
    <location>
        <begin position="434"/>
        <end position="443"/>
    </location>
</feature>
<organism evidence="3 4">
    <name type="scientific">Diplocarpon rosae</name>
    <dbReference type="NCBI Taxonomy" id="946125"/>
    <lineage>
        <taxon>Eukaryota</taxon>
        <taxon>Fungi</taxon>
        <taxon>Dikarya</taxon>
        <taxon>Ascomycota</taxon>
        <taxon>Pezizomycotina</taxon>
        <taxon>Leotiomycetes</taxon>
        <taxon>Helotiales</taxon>
        <taxon>Drepanopezizaceae</taxon>
        <taxon>Diplocarpon</taxon>
    </lineage>
</organism>
<feature type="compositionally biased region" description="Polar residues" evidence="1">
    <location>
        <begin position="837"/>
        <end position="851"/>
    </location>
</feature>
<proteinExistence type="predicted"/>
<protein>
    <submittedName>
        <fullName evidence="3">Uncharacterized protein</fullName>
    </submittedName>
</protein>
<feature type="region of interest" description="Disordered" evidence="1">
    <location>
        <begin position="1"/>
        <end position="112"/>
    </location>
</feature>
<feature type="compositionally biased region" description="Basic and acidic residues" evidence="1">
    <location>
        <begin position="256"/>
        <end position="268"/>
    </location>
</feature>
<feature type="compositionally biased region" description="Polar residues" evidence="1">
    <location>
        <begin position="1"/>
        <end position="11"/>
    </location>
</feature>
<sequence length="1115" mass="121328">MSTDVHPSQTPAPIYLASPSTPSPTHQRRSSTWHANSLFRKRIKSPPPAALTTQADRRRGGHRRSTSLSEGLKRLLPSQRAERGGTLRARDEDSDFEKADGEGIFEDGATMGGMAPAKDGAVAVPRVAGGEGAVPLRRQLFLGLSHDRPSLSPHSGDTVGLHDRSGRHWDSANQRSHSIPDRIESRAYERRPFVDTGARQPDSHSQHRAGYDAAGADPHRPARISGAARSADSTHNQFAFGTGSGYHKKSGANVSGKERYDYSPDNTERPATICPDNGGPGTDSENGIEAEASGSRNGADTRRRGGAGGRVAPGPETVRRDESCRGSTGRSGLKNLFGSWGKKVKVEDPTESSEIYHLSKPLPVLPPVLVISRQDVDLQMPSFSGVSDKKEATAAQQIFEDKKSRRQQRRSLKDSGDYLGVQGANPRTGYWDVSSGSEPSQMSDETKRKLDEEARKVAEQKSRYEEAESKHRLELERVMSMREKKKKLEQKMKQRRRGKWKLSENGWSSVAEPDLSPIVQSLVGTPVVEVAPGDRLFPMPTAADPAPYAEAPKTIRPRDYFGHRADSSPLIQERLSSNSSERVSEHSIRRKAVGSPSRRRDNESSATTVHHPVLSSPLRTRPVQASANAFENSGEDASPTAVANGSPRATRLTAMRSPSRRLESFLDKAVQMQASEEPQERRASAISFQSVSTKQVHIHPPSARNPRNMGRQAKVITCLNELPPVTLKDPFEARIPSSYPVKGSYAVWMPPTLIKAEPDSRRLFTSTCITTTTGLDPHQHPPAQTDGPDDLDRDSRSGDQVRVAAHGLHHKPSRIPRWADSSPKNQPPPQREEPSSGCPTQTAGTGTSSEPQLEEIKRRTVRLCQMASAGGERVEMKSKPISISTSLGPEEEKQAARKAARMAFQHLKQHISPTSTRKNLSDEQKGPYGEHNTVRSGNGDTGSRLRIKDEVTREPEPSSERKKVNVLVPVPVIRHGASSVDQKLAVSLASKTGKTTGCKDADKRAAVTAPHQHGASPVPPMAQKTCAQQLSISQVLLGLLHGAWLFVEPVFNPDSAVRKRFERQCLTWTDVALFAAAAMFLAGGLLGVLLLVRLVGLLAAAVRGMGALIAVVVVG</sequence>
<evidence type="ECO:0000313" key="3">
    <source>
        <dbReference type="EMBL" id="KAK2626402.1"/>
    </source>
</evidence>
<feature type="region of interest" description="Disordered" evidence="1">
    <location>
        <begin position="399"/>
        <end position="465"/>
    </location>
</feature>
<feature type="compositionally biased region" description="Basic and acidic residues" evidence="1">
    <location>
        <begin position="556"/>
        <end position="566"/>
    </location>
</feature>
<feature type="region of interest" description="Disordered" evidence="1">
    <location>
        <begin position="771"/>
        <end position="855"/>
    </location>
</feature>
<feature type="transmembrane region" description="Helical" evidence="2">
    <location>
        <begin position="1097"/>
        <end position="1114"/>
    </location>
</feature>
<evidence type="ECO:0000256" key="2">
    <source>
        <dbReference type="SAM" id="Phobius"/>
    </source>
</evidence>
<dbReference type="AlphaFoldDB" id="A0AAD9WCF1"/>
<feature type="compositionally biased region" description="Basic and acidic residues" evidence="1">
    <location>
        <begin position="178"/>
        <end position="193"/>
    </location>
</feature>
<keyword evidence="2" id="KW-1133">Transmembrane helix</keyword>
<reference evidence="3" key="1">
    <citation type="submission" date="2023-06" db="EMBL/GenBank/DDBJ databases">
        <title>Draft genome of Marssonina rosae.</title>
        <authorList>
            <person name="Cheng Q."/>
        </authorList>
    </citation>
    <scope>NUCLEOTIDE SEQUENCE</scope>
    <source>
        <strain evidence="3">R4</strain>
    </source>
</reference>
<name>A0AAD9WCF1_9HELO</name>
<dbReference type="EMBL" id="JAUBYV010000006">
    <property type="protein sequence ID" value="KAK2626402.1"/>
    <property type="molecule type" value="Genomic_DNA"/>
</dbReference>
<feature type="compositionally biased region" description="Basic and acidic residues" evidence="1">
    <location>
        <begin position="946"/>
        <end position="963"/>
    </location>
</feature>
<feature type="compositionally biased region" description="Basic and acidic residues" evidence="1">
    <location>
        <begin position="80"/>
        <end position="101"/>
    </location>
</feature>
<evidence type="ECO:0000313" key="4">
    <source>
        <dbReference type="Proteomes" id="UP001285354"/>
    </source>
</evidence>
<feature type="region of interest" description="Disordered" evidence="1">
    <location>
        <begin position="541"/>
        <end position="651"/>
    </location>
</feature>
<feature type="transmembrane region" description="Helical" evidence="2">
    <location>
        <begin position="1071"/>
        <end position="1091"/>
    </location>
</feature>
<gene>
    <name evidence="3" type="ORF">QTJ16_004664</name>
</gene>
<comment type="caution">
    <text evidence="3">The sequence shown here is derived from an EMBL/GenBank/DDBJ whole genome shotgun (WGS) entry which is preliminary data.</text>
</comment>
<feature type="compositionally biased region" description="Basic and acidic residues" evidence="1">
    <location>
        <begin position="444"/>
        <end position="465"/>
    </location>
</feature>
<keyword evidence="4" id="KW-1185">Reference proteome</keyword>
<dbReference type="Proteomes" id="UP001285354">
    <property type="component" value="Unassembled WGS sequence"/>
</dbReference>
<accession>A0AAD9WCF1</accession>
<evidence type="ECO:0000256" key="1">
    <source>
        <dbReference type="SAM" id="MobiDB-lite"/>
    </source>
</evidence>